<dbReference type="AlphaFoldDB" id="A0A1G9ZGU1"/>
<keyword evidence="7" id="KW-1185">Reference proteome</keyword>
<feature type="domain" description="N-acetyltransferase" evidence="5">
    <location>
        <begin position="3"/>
        <end position="149"/>
    </location>
</feature>
<evidence type="ECO:0000313" key="7">
    <source>
        <dbReference type="Proteomes" id="UP000199309"/>
    </source>
</evidence>
<evidence type="ECO:0000256" key="3">
    <source>
        <dbReference type="ARBA" id="ARBA00022679"/>
    </source>
</evidence>
<name>A0A1G9ZGU1_9FIRM</name>
<dbReference type="InterPro" id="IPR000182">
    <property type="entry name" value="GNAT_dom"/>
</dbReference>
<dbReference type="RefSeq" id="WP_342707205.1">
    <property type="nucleotide sequence ID" value="NZ_FNHQ01000030.1"/>
</dbReference>
<dbReference type="EMBL" id="FNHQ01000030">
    <property type="protein sequence ID" value="SDN20337.1"/>
    <property type="molecule type" value="Genomic_DNA"/>
</dbReference>
<evidence type="ECO:0000256" key="2">
    <source>
        <dbReference type="ARBA" id="ARBA00022490"/>
    </source>
</evidence>
<evidence type="ECO:0000256" key="4">
    <source>
        <dbReference type="ARBA" id="ARBA00023315"/>
    </source>
</evidence>
<dbReference type="GO" id="GO:0008080">
    <property type="term" value="F:N-acetyltransferase activity"/>
    <property type="evidence" value="ECO:0007669"/>
    <property type="project" value="InterPro"/>
</dbReference>
<accession>A0A1G9ZGU1</accession>
<dbReference type="Gene3D" id="3.40.630.30">
    <property type="match status" value="1"/>
</dbReference>
<comment type="similarity">
    <text evidence="1">Belongs to the acetyltransferase family. RimI subfamily.</text>
</comment>
<evidence type="ECO:0000256" key="1">
    <source>
        <dbReference type="ARBA" id="ARBA00005395"/>
    </source>
</evidence>
<dbReference type="SUPFAM" id="SSF55729">
    <property type="entry name" value="Acyl-CoA N-acyltransferases (Nat)"/>
    <property type="match status" value="1"/>
</dbReference>
<proteinExistence type="inferred from homology"/>
<keyword evidence="2" id="KW-0963">Cytoplasm</keyword>
<dbReference type="CDD" id="cd04301">
    <property type="entry name" value="NAT_SF"/>
    <property type="match status" value="1"/>
</dbReference>
<evidence type="ECO:0000259" key="5">
    <source>
        <dbReference type="PROSITE" id="PS51186"/>
    </source>
</evidence>
<dbReference type="PANTHER" id="PTHR43420:SF44">
    <property type="entry name" value="ACETYLTRANSFERASE YPEA"/>
    <property type="match status" value="1"/>
</dbReference>
<protein>
    <submittedName>
        <fullName evidence="6">Ribosomal-protein-alanine N-acetyltransferase</fullName>
    </submittedName>
</protein>
<reference evidence="6 7" key="1">
    <citation type="submission" date="2016-10" db="EMBL/GenBank/DDBJ databases">
        <authorList>
            <person name="de Groot N.N."/>
        </authorList>
    </citation>
    <scope>NUCLEOTIDE SEQUENCE [LARGE SCALE GENOMIC DNA]</scope>
    <source>
        <strain evidence="6 7">DSM 16981</strain>
    </source>
</reference>
<dbReference type="STRING" id="349095.SAMN05660299_02311"/>
<organism evidence="6 7">
    <name type="scientific">Megasphaera paucivorans</name>
    <dbReference type="NCBI Taxonomy" id="349095"/>
    <lineage>
        <taxon>Bacteria</taxon>
        <taxon>Bacillati</taxon>
        <taxon>Bacillota</taxon>
        <taxon>Negativicutes</taxon>
        <taxon>Veillonellales</taxon>
        <taxon>Veillonellaceae</taxon>
        <taxon>Megasphaera</taxon>
    </lineage>
</organism>
<dbReference type="PANTHER" id="PTHR43420">
    <property type="entry name" value="ACETYLTRANSFERASE"/>
    <property type="match status" value="1"/>
</dbReference>
<dbReference type="InterPro" id="IPR016181">
    <property type="entry name" value="Acyl_CoA_acyltransferase"/>
</dbReference>
<dbReference type="PROSITE" id="PS51186">
    <property type="entry name" value="GNAT"/>
    <property type="match status" value="1"/>
</dbReference>
<keyword evidence="4" id="KW-0012">Acyltransferase</keyword>
<dbReference type="InterPro" id="IPR050680">
    <property type="entry name" value="YpeA/RimI_acetyltransf"/>
</dbReference>
<evidence type="ECO:0000313" key="6">
    <source>
        <dbReference type="EMBL" id="SDN20337.1"/>
    </source>
</evidence>
<dbReference type="InterPro" id="IPR006464">
    <property type="entry name" value="AcTrfase_RimI/Ard1"/>
</dbReference>
<dbReference type="Pfam" id="PF00583">
    <property type="entry name" value="Acetyltransf_1"/>
    <property type="match status" value="1"/>
</dbReference>
<dbReference type="Proteomes" id="UP000199309">
    <property type="component" value="Unassembled WGS sequence"/>
</dbReference>
<dbReference type="NCBIfam" id="TIGR01575">
    <property type="entry name" value="rimI"/>
    <property type="match status" value="1"/>
</dbReference>
<keyword evidence="3 6" id="KW-0808">Transferase</keyword>
<sequence length="156" mass="18452">MSMKMREAQRKDCEGICLVEQESFSQPWTKDAVINELMNKDLTLYYVLEDEQGVIWGYAGLWHVLDEGQITNIALRKACRGRGYGELLLRLLMETAWERGCSVIFLEVRFSNLPALRLYRKLGYTVVSVRRQYYTQPMEDAYVMSCERKKYRWADR</sequence>
<gene>
    <name evidence="6" type="ORF">SAMN05660299_02311</name>
</gene>